<dbReference type="RefSeq" id="WP_380000276.1">
    <property type="nucleotide sequence ID" value="NZ_JBHSGN010000128.1"/>
</dbReference>
<reference evidence="2" key="1">
    <citation type="journal article" date="2019" name="Int. J. Syst. Evol. Microbiol.">
        <title>The Global Catalogue of Microorganisms (GCM) 10K type strain sequencing project: providing services to taxonomists for standard genome sequencing and annotation.</title>
        <authorList>
            <consortium name="The Broad Institute Genomics Platform"/>
            <consortium name="The Broad Institute Genome Sequencing Center for Infectious Disease"/>
            <person name="Wu L."/>
            <person name="Ma J."/>
        </authorList>
    </citation>
    <scope>NUCLEOTIDE SEQUENCE [LARGE SCALE GENOMIC DNA]</scope>
    <source>
        <strain evidence="2">CCUG 66188</strain>
    </source>
</reference>
<accession>A0ABV9L1R9</accession>
<dbReference type="EMBL" id="JBHSGN010000128">
    <property type="protein sequence ID" value="MFC4676243.1"/>
    <property type="molecule type" value="Genomic_DNA"/>
</dbReference>
<sequence>MKKKFLHADKAEILLAVLLMAAVIILFRCCTRNEGVVYADSEDQEQTIEMIQFLQSEGRFAVEENGHINIRP</sequence>
<comment type="caution">
    <text evidence="1">The sequence shown here is derived from an EMBL/GenBank/DDBJ whole genome shotgun (WGS) entry which is preliminary data.</text>
</comment>
<name>A0ABV9L1R9_9BACT</name>
<protein>
    <submittedName>
        <fullName evidence="1">Uncharacterized protein</fullName>
    </submittedName>
</protein>
<evidence type="ECO:0000313" key="1">
    <source>
        <dbReference type="EMBL" id="MFC4676243.1"/>
    </source>
</evidence>
<keyword evidence="2" id="KW-1185">Reference proteome</keyword>
<organism evidence="1 2">
    <name type="scientific">Dysgonomonas termitidis</name>
    <dbReference type="NCBI Taxonomy" id="1516126"/>
    <lineage>
        <taxon>Bacteria</taxon>
        <taxon>Pseudomonadati</taxon>
        <taxon>Bacteroidota</taxon>
        <taxon>Bacteroidia</taxon>
        <taxon>Bacteroidales</taxon>
        <taxon>Dysgonomonadaceae</taxon>
        <taxon>Dysgonomonas</taxon>
    </lineage>
</organism>
<evidence type="ECO:0000313" key="2">
    <source>
        <dbReference type="Proteomes" id="UP001596023"/>
    </source>
</evidence>
<dbReference type="Proteomes" id="UP001596023">
    <property type="component" value="Unassembled WGS sequence"/>
</dbReference>
<proteinExistence type="predicted"/>
<gene>
    <name evidence="1" type="ORF">ACFO6W_21385</name>
</gene>